<evidence type="ECO:0000313" key="1">
    <source>
        <dbReference type="EMBL" id="AUD04588.1"/>
    </source>
</evidence>
<dbReference type="Proteomes" id="UP000232883">
    <property type="component" value="Chromosome"/>
</dbReference>
<evidence type="ECO:0008006" key="3">
    <source>
        <dbReference type="Google" id="ProtNLM"/>
    </source>
</evidence>
<proteinExistence type="predicted"/>
<protein>
    <recommendedName>
        <fullName evidence="3">Lipocalin-like domain-containing protein</fullName>
    </recommendedName>
</protein>
<accession>A0A2K8Z3Z9</accession>
<sequence>MPTGTWSVKSYYRSFSDNTSDYSGYKFVFTPNVVTVTDNRGNTYSGSWYATVGGQIPYYGGAPSITALTMSFSKSAPKQLSRLSATWNVNLATSTKDVVLDNFEPLSGERIEFAL</sequence>
<name>A0A2K8Z3Z9_9BACT</name>
<reference evidence="1 2" key="1">
    <citation type="submission" date="2017-11" db="EMBL/GenBank/DDBJ databases">
        <title>Taxonomic description and genome sequences of Spirosoma HA7 sp. nov., isolated from pollen microhabitat of Corylus avellana.</title>
        <authorList>
            <person name="Ambika Manirajan B."/>
            <person name="Suarez C."/>
            <person name="Ratering S."/>
            <person name="Geissler-Plaum R."/>
            <person name="Cardinale M."/>
            <person name="Sylvia S."/>
        </authorList>
    </citation>
    <scope>NUCLEOTIDE SEQUENCE [LARGE SCALE GENOMIC DNA]</scope>
    <source>
        <strain evidence="1 2">HA7</strain>
    </source>
</reference>
<organism evidence="1 2">
    <name type="scientific">Spirosoma pollinicola</name>
    <dbReference type="NCBI Taxonomy" id="2057025"/>
    <lineage>
        <taxon>Bacteria</taxon>
        <taxon>Pseudomonadati</taxon>
        <taxon>Bacteroidota</taxon>
        <taxon>Cytophagia</taxon>
        <taxon>Cytophagales</taxon>
        <taxon>Cytophagaceae</taxon>
        <taxon>Spirosoma</taxon>
    </lineage>
</organism>
<dbReference type="AlphaFoldDB" id="A0A2K8Z3Z9"/>
<dbReference type="EMBL" id="CP025096">
    <property type="protein sequence ID" value="AUD04588.1"/>
    <property type="molecule type" value="Genomic_DNA"/>
</dbReference>
<dbReference type="KEGG" id="spir:CWM47_23710"/>
<gene>
    <name evidence="1" type="ORF">CWM47_23710</name>
</gene>
<evidence type="ECO:0000313" key="2">
    <source>
        <dbReference type="Proteomes" id="UP000232883"/>
    </source>
</evidence>
<keyword evidence="2" id="KW-1185">Reference proteome</keyword>